<evidence type="ECO:0000313" key="2">
    <source>
        <dbReference type="EMBL" id="CAG7874407.1"/>
    </source>
</evidence>
<name>A0A3P5Z7M9_BRACM</name>
<keyword evidence="1" id="KW-0812">Transmembrane</keyword>
<dbReference type="Proteomes" id="UP000694005">
    <property type="component" value="Chromosome A05"/>
</dbReference>
<sequence length="64" mass="7273">TYKILYLVLHVMRTSHIITALVLFFFLSLILKSHQRIIELTDSLGRCSITVNMKSQVAQIPSLG</sequence>
<dbReference type="AlphaFoldDB" id="A0A3P5Z7M9"/>
<feature type="transmembrane region" description="Helical" evidence="1">
    <location>
        <begin position="6"/>
        <end position="31"/>
    </location>
</feature>
<keyword evidence="1" id="KW-1133">Transmembrane helix</keyword>
<proteinExistence type="predicted"/>
<gene>
    <name evidence="3" type="ORF">BRAA05T19867Z</name>
    <name evidence="2" type="ORF">BRAPAZ1V2_A05P09280.2</name>
</gene>
<accession>A0A3P5Z7M9</accession>
<dbReference type="Gramene" id="A05p09280.2_BraZ1">
    <property type="protein sequence ID" value="A05p09280.2_BraZ1.CDS"/>
    <property type="gene ID" value="A05g09280.2_BraZ1"/>
</dbReference>
<feature type="non-terminal residue" evidence="3">
    <location>
        <position position="64"/>
    </location>
</feature>
<protein>
    <submittedName>
        <fullName evidence="2">Uncharacterized protein</fullName>
    </submittedName>
</protein>
<dbReference type="EMBL" id="LR031570">
    <property type="protein sequence ID" value="VDC70153.1"/>
    <property type="molecule type" value="Genomic_DNA"/>
</dbReference>
<reference evidence="3" key="1">
    <citation type="submission" date="2018-11" db="EMBL/GenBank/DDBJ databases">
        <authorList>
            <consortium name="Genoscope - CEA"/>
            <person name="William W."/>
        </authorList>
    </citation>
    <scope>NUCLEOTIDE SEQUENCE</scope>
</reference>
<evidence type="ECO:0000313" key="3">
    <source>
        <dbReference type="EMBL" id="VDC70153.1"/>
    </source>
</evidence>
<keyword evidence="1" id="KW-0472">Membrane</keyword>
<evidence type="ECO:0000256" key="1">
    <source>
        <dbReference type="SAM" id="Phobius"/>
    </source>
</evidence>
<organism evidence="3">
    <name type="scientific">Brassica campestris</name>
    <name type="common">Field mustard</name>
    <dbReference type="NCBI Taxonomy" id="3711"/>
    <lineage>
        <taxon>Eukaryota</taxon>
        <taxon>Viridiplantae</taxon>
        <taxon>Streptophyta</taxon>
        <taxon>Embryophyta</taxon>
        <taxon>Tracheophyta</taxon>
        <taxon>Spermatophyta</taxon>
        <taxon>Magnoliopsida</taxon>
        <taxon>eudicotyledons</taxon>
        <taxon>Gunneridae</taxon>
        <taxon>Pentapetalae</taxon>
        <taxon>rosids</taxon>
        <taxon>malvids</taxon>
        <taxon>Brassicales</taxon>
        <taxon>Brassicaceae</taxon>
        <taxon>Brassiceae</taxon>
        <taxon>Brassica</taxon>
    </lineage>
</organism>
<dbReference type="EMBL" id="LS974621">
    <property type="protein sequence ID" value="CAG7874407.1"/>
    <property type="molecule type" value="Genomic_DNA"/>
</dbReference>
<feature type="non-terminal residue" evidence="3">
    <location>
        <position position="1"/>
    </location>
</feature>